<dbReference type="RefSeq" id="XP_002948315.1">
    <property type="nucleotide sequence ID" value="XM_002948269.1"/>
</dbReference>
<dbReference type="Gene3D" id="6.10.140.1000">
    <property type="match status" value="1"/>
</dbReference>
<feature type="compositionally biased region" description="Basic and acidic residues" evidence="1">
    <location>
        <begin position="338"/>
        <end position="350"/>
    </location>
</feature>
<feature type="compositionally biased region" description="Basic and acidic residues" evidence="1">
    <location>
        <begin position="632"/>
        <end position="641"/>
    </location>
</feature>
<feature type="region of interest" description="Disordered" evidence="1">
    <location>
        <begin position="933"/>
        <end position="988"/>
    </location>
</feature>
<dbReference type="GO" id="GO:1901981">
    <property type="term" value="F:phosphatidylinositol phosphate binding"/>
    <property type="evidence" value="ECO:0007669"/>
    <property type="project" value="TreeGrafter"/>
</dbReference>
<dbReference type="InterPro" id="IPR005113">
    <property type="entry name" value="uDENN_dom"/>
</dbReference>
<dbReference type="PANTHER" id="PTHR13196:SF14">
    <property type="entry name" value="UDENN DOMAIN-CONTAINING PROTEIN"/>
    <property type="match status" value="1"/>
</dbReference>
<dbReference type="InterPro" id="IPR040032">
    <property type="entry name" value="DENND1A/B/C"/>
</dbReference>
<feature type="compositionally biased region" description="Polar residues" evidence="1">
    <location>
        <begin position="969"/>
        <end position="983"/>
    </location>
</feature>
<dbReference type="KEGG" id="vcn:VOLCADRAFT_120590"/>
<evidence type="ECO:0000256" key="1">
    <source>
        <dbReference type="SAM" id="MobiDB-lite"/>
    </source>
</evidence>
<dbReference type="GO" id="GO:0005085">
    <property type="term" value="F:guanyl-nucleotide exchange factor activity"/>
    <property type="evidence" value="ECO:0007669"/>
    <property type="project" value="InterPro"/>
</dbReference>
<feature type="domain" description="UDENN" evidence="2">
    <location>
        <begin position="3"/>
        <end position="429"/>
    </location>
</feature>
<feature type="region of interest" description="Disordered" evidence="1">
    <location>
        <begin position="815"/>
        <end position="861"/>
    </location>
</feature>
<dbReference type="GeneID" id="9623943"/>
<dbReference type="eggNOG" id="KOG3569">
    <property type="taxonomic scope" value="Eukaryota"/>
</dbReference>
<dbReference type="GO" id="GO:0032456">
    <property type="term" value="P:endocytic recycling"/>
    <property type="evidence" value="ECO:0007669"/>
    <property type="project" value="TreeGrafter"/>
</dbReference>
<dbReference type="SMART" id="SM00799">
    <property type="entry name" value="DENN"/>
    <property type="match status" value="1"/>
</dbReference>
<protein>
    <recommendedName>
        <fullName evidence="2">UDENN domain-containing protein</fullName>
    </recommendedName>
</protein>
<keyword evidence="4" id="KW-1185">Reference proteome</keyword>
<feature type="compositionally biased region" description="Basic and acidic residues" evidence="1">
    <location>
        <begin position="673"/>
        <end position="689"/>
    </location>
</feature>
<feature type="compositionally biased region" description="Gly residues" evidence="1">
    <location>
        <begin position="830"/>
        <end position="841"/>
    </location>
</feature>
<dbReference type="InParanoid" id="D8TP94"/>
<feature type="region of interest" description="Disordered" evidence="1">
    <location>
        <begin position="318"/>
        <end position="376"/>
    </location>
</feature>
<feature type="region of interest" description="Disordered" evidence="1">
    <location>
        <begin position="619"/>
        <end position="695"/>
    </location>
</feature>
<dbReference type="Proteomes" id="UP000001058">
    <property type="component" value="Unassembled WGS sequence"/>
</dbReference>
<dbReference type="Pfam" id="PF03456">
    <property type="entry name" value="uDENN"/>
    <property type="match status" value="1"/>
</dbReference>
<sequence length="1227" mass="126759">MYLLFFVSRLRVESRTKTPVIYLRYKAASDACEGVDFNEQLLNAFCFPLGPEAVQPKEVQAPEEYTFALTHNDGQRFTGFCRQIFPPAPRVGSRARYPQVLCIVAKHPWLTVPNIHGLSGVSPPRYMGGGSTGESLNWGNDRIELQVPPDCGNGKDNSGIPLARLLFHVPVEGMLTLVASLLLERRIVFVARSRDTVTAAVQAAQALIYPFRWHHIYLPILPRYLVDYLSAPMPFLVGLTQEMLPLIRHIPMSEVTTVDLDLQKLGAALEAVFKTVRSPTEYESSPLITGVMQEYFVRLFGSYRRYIHEQTPEPLTRGLLSSAAAPGQLTSRGGGCREIGRGYKESREGRGSGGHGHSGGSDSAPSPQAPVGTSRLHDDMLRGHGYYFDQPAFVAHRRSEAVRAFLNSMRHSQLYEMFVQERLAMAASGAIELTSGGSSSGHSFSCAGGSIGNRLRRSLMSKSNSANNLAVLDNSSQGGYLTGSIHVSDLTCLRESGGGGESTNGASSAGAPPCAADPFELRVERYPERKRLLREHLRSLIGEAAAAGGGGGGKLASKLRRHRRTDSEDLISQPHAQPFGPLHVGESIRRITTYPGLVDVSNPTPEDPFSYFAEWDLREDDDNASGSPSPSPRDREHKRSESGNSLHSVDFTEIAGANGNVPQPTGTGAFGQKADRGGRDRDSGRDATPLRRLSVPMLSTNAKSTYMSLRAAPSNESPGPGDRAAVQAAAAAARPVVLAAAGSSGSRLLNQTFPPNGGGGGNDAPVAGTMLKGGVQVVTLADGHRVYDGTFKDILRLAATEAKNNLLSGLSGLASPLASPRTKDPSAVGAAGGSEKGGAGIAGVRPEDSHQQQLRGGANSTGGAHNLSSFLAGSSFLSGLKEKVTGAGTKVKALGTLPPPGYKPQTTGEKAAKFKAQLTGGGGATLLAGADGKLKQPHAPQRPLGLTGGQSSFLGRSDGFEAGRAPGSGLSSHAQTPSFTTPMASPVTTGAASEAGAATVSPLAPLTYPRAMSVGGVQHLMPHLNAVEGAAAAGAVIGSGDSTPPTSGVLPGPGSAWYASPSCVAPPSDWNPFGTGSAPPAAVSGTLYSAASNWSVGGVNGSVASATTSPFAISAQTPAGGPVLAAPVAGCCATSAAAVTATGASSADATTADLLGLSPSSLSGVSSGLAVPAGSGVATFDPFAACDHVTQGRLESAGSNDFAAFASASSPREFPGLPALGPAPVVG</sequence>
<dbReference type="AlphaFoldDB" id="D8TP94"/>
<dbReference type="InterPro" id="IPR037516">
    <property type="entry name" value="Tripartite_DENN"/>
</dbReference>
<dbReference type="STRING" id="3068.D8TP94"/>
<organism evidence="4">
    <name type="scientific">Volvox carteri f. nagariensis</name>
    <dbReference type="NCBI Taxonomy" id="3068"/>
    <lineage>
        <taxon>Eukaryota</taxon>
        <taxon>Viridiplantae</taxon>
        <taxon>Chlorophyta</taxon>
        <taxon>core chlorophytes</taxon>
        <taxon>Chlorophyceae</taxon>
        <taxon>CS clade</taxon>
        <taxon>Chlamydomonadales</taxon>
        <taxon>Volvocaceae</taxon>
        <taxon>Volvox</taxon>
    </lineage>
</organism>
<dbReference type="Gene3D" id="3.30.450.200">
    <property type="match status" value="1"/>
</dbReference>
<dbReference type="InterPro" id="IPR043153">
    <property type="entry name" value="DENN_C"/>
</dbReference>
<evidence type="ECO:0000259" key="2">
    <source>
        <dbReference type="PROSITE" id="PS50211"/>
    </source>
</evidence>
<dbReference type="OrthoDB" id="6019893at2759"/>
<dbReference type="PANTHER" id="PTHR13196">
    <property type="entry name" value="DENN DOMAIN-CONTAINING"/>
    <property type="match status" value="1"/>
</dbReference>
<dbReference type="Pfam" id="PF02141">
    <property type="entry name" value="DENN"/>
    <property type="match status" value="1"/>
</dbReference>
<dbReference type="EMBL" id="GL378330">
    <property type="protein sequence ID" value="EFJ50722.1"/>
    <property type="molecule type" value="Genomic_DNA"/>
</dbReference>
<dbReference type="InterPro" id="IPR001194">
    <property type="entry name" value="cDENN_dom"/>
</dbReference>
<dbReference type="GO" id="GO:0006897">
    <property type="term" value="P:endocytosis"/>
    <property type="evidence" value="ECO:0007669"/>
    <property type="project" value="TreeGrafter"/>
</dbReference>
<gene>
    <name evidence="3" type="ORF">VOLCADRAFT_120590</name>
</gene>
<accession>D8TP94</accession>
<proteinExistence type="predicted"/>
<dbReference type="GO" id="GO:0005829">
    <property type="term" value="C:cytosol"/>
    <property type="evidence" value="ECO:0007669"/>
    <property type="project" value="TreeGrafter"/>
</dbReference>
<name>D8TP94_VOLCA</name>
<reference evidence="3 4" key="1">
    <citation type="journal article" date="2010" name="Science">
        <title>Genomic analysis of organismal complexity in the multicellular green alga Volvox carteri.</title>
        <authorList>
            <person name="Prochnik S.E."/>
            <person name="Umen J."/>
            <person name="Nedelcu A.M."/>
            <person name="Hallmann A."/>
            <person name="Miller S.M."/>
            <person name="Nishii I."/>
            <person name="Ferris P."/>
            <person name="Kuo A."/>
            <person name="Mitros T."/>
            <person name="Fritz-Laylin L.K."/>
            <person name="Hellsten U."/>
            <person name="Chapman J."/>
            <person name="Simakov O."/>
            <person name="Rensing S.A."/>
            <person name="Terry A."/>
            <person name="Pangilinan J."/>
            <person name="Kapitonov V."/>
            <person name="Jurka J."/>
            <person name="Salamov A."/>
            <person name="Shapiro H."/>
            <person name="Schmutz J."/>
            <person name="Grimwood J."/>
            <person name="Lindquist E."/>
            <person name="Lucas S."/>
            <person name="Grigoriev I.V."/>
            <person name="Schmitt R."/>
            <person name="Kirk D."/>
            <person name="Rokhsar D.S."/>
        </authorList>
    </citation>
    <scope>NUCLEOTIDE SEQUENCE [LARGE SCALE GENOMIC DNA]</scope>
    <source>
        <strain evidence="4">f. Nagariensis / Eve</strain>
    </source>
</reference>
<dbReference type="PROSITE" id="PS50211">
    <property type="entry name" value="DENN"/>
    <property type="match status" value="1"/>
</dbReference>
<evidence type="ECO:0000313" key="4">
    <source>
        <dbReference type="Proteomes" id="UP000001058"/>
    </source>
</evidence>
<dbReference type="Gene3D" id="3.40.50.11500">
    <property type="match status" value="1"/>
</dbReference>
<feature type="region of interest" description="Disordered" evidence="1">
    <location>
        <begin position="545"/>
        <end position="584"/>
    </location>
</feature>
<evidence type="ECO:0000313" key="3">
    <source>
        <dbReference type="EMBL" id="EFJ50722.1"/>
    </source>
</evidence>